<reference evidence="1 2" key="1">
    <citation type="submission" date="2019-02" db="EMBL/GenBank/DDBJ databases">
        <title>The draft genome of Kosakonia quasisacchari strain WCHKQ120001.</title>
        <authorList>
            <person name="Wang C."/>
            <person name="Feng Y."/>
            <person name="Zong Z."/>
        </authorList>
    </citation>
    <scope>NUCLEOTIDE SEQUENCE [LARGE SCALE GENOMIC DNA]</scope>
    <source>
        <strain evidence="1 2">WCHKQ120001</strain>
    </source>
</reference>
<dbReference type="EMBL" id="SJOP01000015">
    <property type="protein sequence ID" value="TCC03106.1"/>
    <property type="molecule type" value="Genomic_DNA"/>
</dbReference>
<dbReference type="AlphaFoldDB" id="A0A4V2LY58"/>
<proteinExistence type="predicted"/>
<name>A0A4V2LY58_9ENTR</name>
<dbReference type="OrthoDB" id="6434633at2"/>
<sequence>MGHYDDLQRFKDKTRNQKHDFKDLSAQNLAQDQSNWAIINQLSPATDESMLAMGGHVSLPVPQSVDPELFAAQEPAAVVDDVAPAPAPTTSLLKDVASQLDAVAPAFNAAAYTPAPASVAPVMQMPSPANPSSAPVSYARLFAAKATEEKPRAEKNQPLHSLLERIASCR</sequence>
<evidence type="ECO:0000313" key="1">
    <source>
        <dbReference type="EMBL" id="TCC03106.1"/>
    </source>
</evidence>
<comment type="caution">
    <text evidence="1">The sequence shown here is derived from an EMBL/GenBank/DDBJ whole genome shotgun (WGS) entry which is preliminary data.</text>
</comment>
<accession>A0A4V2LY58</accession>
<evidence type="ECO:0000313" key="2">
    <source>
        <dbReference type="Proteomes" id="UP000291793"/>
    </source>
</evidence>
<dbReference type="InterPro" id="IPR031484">
    <property type="entry name" value="CBP_BcsO"/>
</dbReference>
<protein>
    <submittedName>
        <fullName evidence="1">Cellulose biosynthesis protein BcsO</fullName>
    </submittedName>
</protein>
<organism evidence="1 2">
    <name type="scientific">Kosakonia quasisacchari</name>
    <dbReference type="NCBI Taxonomy" id="2529380"/>
    <lineage>
        <taxon>Bacteria</taxon>
        <taxon>Pseudomonadati</taxon>
        <taxon>Pseudomonadota</taxon>
        <taxon>Gammaproteobacteria</taxon>
        <taxon>Enterobacterales</taxon>
        <taxon>Enterobacteriaceae</taxon>
        <taxon>Kosakonia</taxon>
    </lineage>
</organism>
<dbReference type="Proteomes" id="UP000291793">
    <property type="component" value="Unassembled WGS sequence"/>
</dbReference>
<gene>
    <name evidence="1" type="primary">bcsO</name>
    <name evidence="1" type="ORF">E0L21_16445</name>
</gene>
<dbReference type="Pfam" id="PF17037">
    <property type="entry name" value="CBP_BcsO"/>
    <property type="match status" value="1"/>
</dbReference>
<keyword evidence="2" id="KW-1185">Reference proteome</keyword>
<dbReference type="RefSeq" id="WP_131411354.1">
    <property type="nucleotide sequence ID" value="NZ_CATKPI010000002.1"/>
</dbReference>